<evidence type="ECO:0008006" key="4">
    <source>
        <dbReference type="Google" id="ProtNLM"/>
    </source>
</evidence>
<dbReference type="EMBL" id="JACSPT010000008">
    <property type="protein sequence ID" value="MBD8009238.1"/>
    <property type="molecule type" value="Genomic_DNA"/>
</dbReference>
<comment type="caution">
    <text evidence="2">The sequence shown here is derived from an EMBL/GenBank/DDBJ whole genome shotgun (WGS) entry which is preliminary data.</text>
</comment>
<feature type="transmembrane region" description="Helical" evidence="1">
    <location>
        <begin position="52"/>
        <end position="70"/>
    </location>
</feature>
<accession>A0ABR8VWV1</accession>
<keyword evidence="1" id="KW-0472">Membrane</keyword>
<evidence type="ECO:0000313" key="2">
    <source>
        <dbReference type="EMBL" id="MBD8009238.1"/>
    </source>
</evidence>
<feature type="transmembrane region" description="Helical" evidence="1">
    <location>
        <begin position="28"/>
        <end position="45"/>
    </location>
</feature>
<keyword evidence="1" id="KW-1133">Transmembrane helix</keyword>
<keyword evidence="1" id="KW-0812">Transmembrane</keyword>
<feature type="transmembrane region" description="Helical" evidence="1">
    <location>
        <begin position="313"/>
        <end position="337"/>
    </location>
</feature>
<feature type="transmembrane region" description="Helical" evidence="1">
    <location>
        <begin position="285"/>
        <end position="307"/>
    </location>
</feature>
<evidence type="ECO:0000256" key="1">
    <source>
        <dbReference type="SAM" id="Phobius"/>
    </source>
</evidence>
<sequence>MGELLFLSSYFSSKFYIFESGLPQPSHFLILILLIYFLIFNFKAIGDKSLKALFIFVSYVVVVNLIWAIISGSQSYLNSIVFWVFNFLTFSIFISIEKIRFPLFQNIILFSFIIIFLCWLLGVGRYNFNPRYNFFFNDPNQLAFWVLCSLSIYLIKPNKLSLFVILLGFLIVISSMSRSAILGIVLIFLGYTFNFKLNIKSIFFKVISIFILFVSINIIIYNNQDEVSYLIDRFAETDIEDQADIRGYTALGKYPEYLLFGGGQGEYNRFSSTNHEIHSTWAGILFYYGFIGLLLFLIFLWTIWSRLSFYEKIIFLAPLVYGFSTYGLRASIFWFFLATYVMHVKFKNPGNKDI</sequence>
<organism evidence="2 3">
    <name type="scientific">Acinetobacter pecorum</name>
    <dbReference type="NCBI Taxonomy" id="2762215"/>
    <lineage>
        <taxon>Bacteria</taxon>
        <taxon>Pseudomonadati</taxon>
        <taxon>Pseudomonadota</taxon>
        <taxon>Gammaproteobacteria</taxon>
        <taxon>Moraxellales</taxon>
        <taxon>Moraxellaceae</taxon>
        <taxon>Acinetobacter</taxon>
    </lineage>
</organism>
<gene>
    <name evidence="2" type="ORF">H9629_07775</name>
</gene>
<proteinExistence type="predicted"/>
<feature type="transmembrane region" description="Helical" evidence="1">
    <location>
        <begin position="162"/>
        <end position="190"/>
    </location>
</feature>
<feature type="transmembrane region" description="Helical" evidence="1">
    <location>
        <begin position="76"/>
        <end position="96"/>
    </location>
</feature>
<evidence type="ECO:0000313" key="3">
    <source>
        <dbReference type="Proteomes" id="UP000621930"/>
    </source>
</evidence>
<protein>
    <recommendedName>
        <fullName evidence="4">O-antigen ligase domain-containing protein</fullName>
    </recommendedName>
</protein>
<feature type="transmembrane region" description="Helical" evidence="1">
    <location>
        <begin position="134"/>
        <end position="155"/>
    </location>
</feature>
<dbReference type="Proteomes" id="UP000621930">
    <property type="component" value="Unassembled WGS sequence"/>
</dbReference>
<dbReference type="RefSeq" id="WP_191730849.1">
    <property type="nucleotide sequence ID" value="NZ_JACSPT010000008.1"/>
</dbReference>
<feature type="transmembrane region" description="Helical" evidence="1">
    <location>
        <begin position="202"/>
        <end position="221"/>
    </location>
</feature>
<feature type="transmembrane region" description="Helical" evidence="1">
    <location>
        <begin position="103"/>
        <end position="122"/>
    </location>
</feature>
<reference evidence="2 3" key="1">
    <citation type="submission" date="2020-08" db="EMBL/GenBank/DDBJ databases">
        <title>A Genomic Blueprint of the Chicken Gut Microbiome.</title>
        <authorList>
            <person name="Gilroy R."/>
            <person name="Ravi A."/>
            <person name="Getino M."/>
            <person name="Pursley I."/>
            <person name="Horton D.L."/>
            <person name="Alikhan N.-F."/>
            <person name="Baker D."/>
            <person name="Gharbi K."/>
            <person name="Hall N."/>
            <person name="Watson M."/>
            <person name="Adriaenssens E.M."/>
            <person name="Foster-Nyarko E."/>
            <person name="Jarju S."/>
            <person name="Secka A."/>
            <person name="Antonio M."/>
            <person name="Oren A."/>
            <person name="Chaudhuri R."/>
            <person name="La Ragione R.M."/>
            <person name="Hildebrand F."/>
            <person name="Pallen M.J."/>
        </authorList>
    </citation>
    <scope>NUCLEOTIDE SEQUENCE [LARGE SCALE GENOMIC DNA]</scope>
    <source>
        <strain evidence="2 3">Sa1BUA6</strain>
    </source>
</reference>
<name>A0ABR8VWV1_9GAMM</name>
<keyword evidence="3" id="KW-1185">Reference proteome</keyword>